<dbReference type="Proteomes" id="UP000692954">
    <property type="component" value="Unassembled WGS sequence"/>
</dbReference>
<proteinExistence type="predicted"/>
<evidence type="ECO:0000256" key="1">
    <source>
        <dbReference type="PROSITE-ProRule" id="PRU00221"/>
    </source>
</evidence>
<keyword evidence="1" id="KW-0853">WD repeat</keyword>
<dbReference type="AlphaFoldDB" id="A0A8S1PJP7"/>
<feature type="repeat" description="WD" evidence="1">
    <location>
        <begin position="25"/>
        <end position="57"/>
    </location>
</feature>
<evidence type="ECO:0000313" key="2">
    <source>
        <dbReference type="EMBL" id="CAD8103251.1"/>
    </source>
</evidence>
<dbReference type="PROSITE" id="PS50082">
    <property type="entry name" value="WD_REPEATS_2"/>
    <property type="match status" value="3"/>
</dbReference>
<accession>A0A8S1PJP7</accession>
<comment type="caution">
    <text evidence="2">The sequence shown here is derived from an EMBL/GenBank/DDBJ whole genome shotgun (WGS) entry which is preliminary data.</text>
</comment>
<feature type="repeat" description="WD" evidence="1">
    <location>
        <begin position="116"/>
        <end position="148"/>
    </location>
</feature>
<evidence type="ECO:0000313" key="3">
    <source>
        <dbReference type="Proteomes" id="UP000692954"/>
    </source>
</evidence>
<dbReference type="GO" id="GO:0097361">
    <property type="term" value="C:cytosolic [4Fe-4S] assembly targeting complex"/>
    <property type="evidence" value="ECO:0007669"/>
    <property type="project" value="TreeGrafter"/>
</dbReference>
<sequence length="254" mass="30170">MISGCNKDIKIWDFKDGQIQEIQKLQEHKQKVSCLLFSKIQNSFISGSDDNEIRCWKQVNQQEWKSQQSYQEHTNRIFCLLLCKNESILFSGSKDKSIKIWQVDFNNNNLNYSYSLMKHTDNVYGLSLNESETFLVSCGLDQQIITWKKSKENIWEFYQIVKQSINELGQTIYFIKENQFIWIGGSLNGKDCLSYFELINGDFVEQKEKEQQLIVSSELNYNLFPIVFNKEKEIILLRHKYDVYFLTKQNHGRY</sequence>
<gene>
    <name evidence="2" type="ORF">PSON_ATCC_30995.1.T0790204</name>
</gene>
<dbReference type="EMBL" id="CAJJDN010000079">
    <property type="protein sequence ID" value="CAD8103251.1"/>
    <property type="molecule type" value="Genomic_DNA"/>
</dbReference>
<keyword evidence="3" id="KW-1185">Reference proteome</keyword>
<dbReference type="OrthoDB" id="59941at2759"/>
<name>A0A8S1PJP7_9CILI</name>
<evidence type="ECO:0008006" key="4">
    <source>
        <dbReference type="Google" id="ProtNLM"/>
    </source>
</evidence>
<feature type="repeat" description="WD" evidence="1">
    <location>
        <begin position="70"/>
        <end position="104"/>
    </location>
</feature>
<protein>
    <recommendedName>
        <fullName evidence="4">WD40-repeat-containing domain</fullName>
    </recommendedName>
</protein>
<dbReference type="InterPro" id="IPR001680">
    <property type="entry name" value="WD40_rpt"/>
</dbReference>
<dbReference type="PROSITE" id="PS50294">
    <property type="entry name" value="WD_REPEATS_REGION"/>
    <property type="match status" value="2"/>
</dbReference>
<reference evidence="2" key="1">
    <citation type="submission" date="2021-01" db="EMBL/GenBank/DDBJ databases">
        <authorList>
            <consortium name="Genoscope - CEA"/>
            <person name="William W."/>
        </authorList>
    </citation>
    <scope>NUCLEOTIDE SEQUENCE</scope>
</reference>
<dbReference type="GO" id="GO:0016226">
    <property type="term" value="P:iron-sulfur cluster assembly"/>
    <property type="evidence" value="ECO:0007669"/>
    <property type="project" value="TreeGrafter"/>
</dbReference>
<dbReference type="PANTHER" id="PTHR19920">
    <property type="entry name" value="WD40 PROTEIN CIAO1"/>
    <property type="match status" value="1"/>
</dbReference>
<dbReference type="PANTHER" id="PTHR19920:SF0">
    <property type="entry name" value="CYTOSOLIC IRON-SULFUR PROTEIN ASSEMBLY PROTEIN CIAO1-RELATED"/>
    <property type="match status" value="1"/>
</dbReference>
<dbReference type="Pfam" id="PF00400">
    <property type="entry name" value="WD40"/>
    <property type="match status" value="3"/>
</dbReference>
<dbReference type="SMART" id="SM00320">
    <property type="entry name" value="WD40"/>
    <property type="match status" value="3"/>
</dbReference>
<organism evidence="2 3">
    <name type="scientific">Paramecium sonneborni</name>
    <dbReference type="NCBI Taxonomy" id="65129"/>
    <lineage>
        <taxon>Eukaryota</taxon>
        <taxon>Sar</taxon>
        <taxon>Alveolata</taxon>
        <taxon>Ciliophora</taxon>
        <taxon>Intramacronucleata</taxon>
        <taxon>Oligohymenophorea</taxon>
        <taxon>Peniculida</taxon>
        <taxon>Parameciidae</taxon>
        <taxon>Paramecium</taxon>
    </lineage>
</organism>